<accession>A0ABY2PI92</accession>
<keyword evidence="2" id="KW-1185">Reference proteome</keyword>
<dbReference type="EMBL" id="SRZK01000079">
    <property type="protein sequence ID" value="TGZ10259.1"/>
    <property type="molecule type" value="Genomic_DNA"/>
</dbReference>
<reference evidence="1 2" key="1">
    <citation type="submission" date="2019-04" db="EMBL/GenBank/DDBJ databases">
        <title>Streptomyces rhizosphaericola sp. nov., an actinobacterium isolated from the wheat rhizosphere.</title>
        <authorList>
            <person name="Vargas Hoyos H.A."/>
            <person name="Santos S.N."/>
            <person name="Genuario D.B."/>
            <person name="Melo I.S."/>
            <person name="Da Silva L.J."/>
            <person name="Da Silva F.S.P."/>
            <person name="Zucchi T.D."/>
        </authorList>
    </citation>
    <scope>NUCLEOTIDE SEQUENCE [LARGE SCALE GENOMIC DNA]</scope>
    <source>
        <strain evidence="1 2">1AS2c</strain>
    </source>
</reference>
<evidence type="ECO:0008006" key="3">
    <source>
        <dbReference type="Google" id="ProtNLM"/>
    </source>
</evidence>
<proteinExistence type="predicted"/>
<protein>
    <recommendedName>
        <fullName evidence="3">DUF3037 domain-containing protein</fullName>
    </recommendedName>
</protein>
<gene>
    <name evidence="1" type="ORF">E5Z02_10830</name>
</gene>
<evidence type="ECO:0000313" key="2">
    <source>
        <dbReference type="Proteomes" id="UP000306274"/>
    </source>
</evidence>
<evidence type="ECO:0000313" key="1">
    <source>
        <dbReference type="EMBL" id="TGZ10259.1"/>
    </source>
</evidence>
<comment type="caution">
    <text evidence="1">The sequence shown here is derived from an EMBL/GenBank/DDBJ whole genome shotgun (WGS) entry which is preliminary data.</text>
</comment>
<name>A0ABY2PI92_9ACTN</name>
<dbReference type="RefSeq" id="WP_136016066.1">
    <property type="nucleotide sequence ID" value="NZ_SRZK01000079.1"/>
</dbReference>
<sequence length="269" mass="29982">MEVNEMGGSWFLVKYVDDIFRNEPINIGVVVTAEEGIGSHFLGQRPDGSINGQKISKRIHGVETYKAWVKFIHKEAARGSLEDRIAGLAKRTGDRYLIERRGPVLDSEPRISPTQLANELFAALVSAEMESTPNLEAMAERTLKKLRFPPGVTIDRSVDYKVKVRDVPQLVSFDYRCSGGTTTLLDRLSFVRHGKPLMQSVNDLLFRIEAVERQQGIHEFVALYSGADRSDESERQLRVLNKFAHTVDLSSESAPDDLGEILGVPALSA</sequence>
<dbReference type="Proteomes" id="UP000306274">
    <property type="component" value="Unassembled WGS sequence"/>
</dbReference>
<organism evidence="1 2">
    <name type="scientific">Streptomyces rhizosphaericola</name>
    <dbReference type="NCBI Taxonomy" id="2564098"/>
    <lineage>
        <taxon>Bacteria</taxon>
        <taxon>Bacillati</taxon>
        <taxon>Actinomycetota</taxon>
        <taxon>Actinomycetes</taxon>
        <taxon>Kitasatosporales</taxon>
        <taxon>Streptomycetaceae</taxon>
        <taxon>Streptomyces</taxon>
    </lineage>
</organism>